<feature type="domain" description="Thiamine pyrophosphate enzyme central" evidence="4">
    <location>
        <begin position="201"/>
        <end position="331"/>
    </location>
</feature>
<dbReference type="Gene3D" id="3.40.50.1220">
    <property type="entry name" value="TPP-binding domain"/>
    <property type="match status" value="1"/>
</dbReference>
<dbReference type="GeneID" id="77471682"/>
<dbReference type="Proteomes" id="UP000241201">
    <property type="component" value="Unassembled WGS sequence"/>
</dbReference>
<keyword evidence="8" id="KW-1185">Reference proteome</keyword>
<comment type="similarity">
    <text evidence="1 3">Belongs to the TPP enzyme family.</text>
</comment>
<dbReference type="GO" id="GO:0000287">
    <property type="term" value="F:magnesium ion binding"/>
    <property type="evidence" value="ECO:0007669"/>
    <property type="project" value="InterPro"/>
</dbReference>
<dbReference type="Pfam" id="PF00205">
    <property type="entry name" value="TPP_enzyme_M"/>
    <property type="match status" value="1"/>
</dbReference>
<feature type="domain" description="Thiamine pyrophosphate enzyme TPP-binding" evidence="5">
    <location>
        <begin position="411"/>
        <end position="547"/>
    </location>
</feature>
<dbReference type="AlphaFoldDB" id="A0A2T3FPP8"/>
<dbReference type="InterPro" id="IPR029061">
    <property type="entry name" value="THDP-binding"/>
</dbReference>
<dbReference type="PANTHER" id="PTHR18968:SF142">
    <property type="entry name" value="ACETOLACTATE SYNTHASE"/>
    <property type="match status" value="1"/>
</dbReference>
<evidence type="ECO:0000313" key="8">
    <source>
        <dbReference type="Proteomes" id="UP000241201"/>
    </source>
</evidence>
<dbReference type="EMBL" id="PYLP01000019">
    <property type="protein sequence ID" value="PST37257.1"/>
    <property type="molecule type" value="Genomic_DNA"/>
</dbReference>
<dbReference type="GO" id="GO:0030976">
    <property type="term" value="F:thiamine pyrophosphate binding"/>
    <property type="evidence" value="ECO:0007669"/>
    <property type="project" value="InterPro"/>
</dbReference>
<evidence type="ECO:0000313" key="7">
    <source>
        <dbReference type="EMBL" id="PST37257.1"/>
    </source>
</evidence>
<comment type="caution">
    <text evidence="7">The sequence shown here is derived from an EMBL/GenBank/DDBJ whole genome shotgun (WGS) entry which is preliminary data.</text>
</comment>
<dbReference type="Pfam" id="PF02776">
    <property type="entry name" value="TPP_enzyme_N"/>
    <property type="match status" value="1"/>
</dbReference>
<dbReference type="RefSeq" id="WP_106988667.1">
    <property type="nucleotide sequence ID" value="NZ_PYLP01000019.1"/>
</dbReference>
<protein>
    <submittedName>
        <fullName evidence="7">Acetolactate synthase</fullName>
    </submittedName>
</protein>
<feature type="domain" description="Thiamine pyrophosphate enzyme N-terminal TPP-binding" evidence="6">
    <location>
        <begin position="4"/>
        <end position="105"/>
    </location>
</feature>
<dbReference type="InterPro" id="IPR029035">
    <property type="entry name" value="DHS-like_NAD/FAD-binding_dom"/>
</dbReference>
<dbReference type="GO" id="GO:0009097">
    <property type="term" value="P:isoleucine biosynthetic process"/>
    <property type="evidence" value="ECO:0007669"/>
    <property type="project" value="TreeGrafter"/>
</dbReference>
<dbReference type="InterPro" id="IPR012000">
    <property type="entry name" value="Thiamin_PyroP_enz_cen_dom"/>
</dbReference>
<evidence type="ECO:0000256" key="3">
    <source>
        <dbReference type="RuleBase" id="RU362132"/>
    </source>
</evidence>
<reference evidence="8" key="1">
    <citation type="submission" date="2018-03" db="EMBL/GenBank/DDBJ databases">
        <title>Lachnoclostridium SNUG30370 gen.nov., sp.nov., isolated from human faeces.</title>
        <authorList>
            <person name="Seo B."/>
            <person name="Jeon K."/>
            <person name="Ko G."/>
        </authorList>
    </citation>
    <scope>NUCLEOTIDE SEQUENCE [LARGE SCALE GENOMIC DNA]</scope>
    <source>
        <strain evidence="8">SNUG30370</strain>
    </source>
</reference>
<evidence type="ECO:0000259" key="5">
    <source>
        <dbReference type="Pfam" id="PF02775"/>
    </source>
</evidence>
<evidence type="ECO:0000256" key="1">
    <source>
        <dbReference type="ARBA" id="ARBA00007812"/>
    </source>
</evidence>
<dbReference type="InterPro" id="IPR011766">
    <property type="entry name" value="TPP_enzyme_TPP-bd"/>
</dbReference>
<dbReference type="Gene3D" id="3.40.50.970">
    <property type="match status" value="2"/>
</dbReference>
<organism evidence="7 8">
    <name type="scientific">Faecalibacillus faecis</name>
    <dbReference type="NCBI Taxonomy" id="1982628"/>
    <lineage>
        <taxon>Bacteria</taxon>
        <taxon>Bacillati</taxon>
        <taxon>Bacillota</taxon>
        <taxon>Erysipelotrichia</taxon>
        <taxon>Erysipelotrichales</taxon>
        <taxon>Coprobacillaceae</taxon>
        <taxon>Faecalibacillus</taxon>
    </lineage>
</organism>
<gene>
    <name evidence="7" type="ORF">C7U55_11370</name>
</gene>
<dbReference type="InterPro" id="IPR012001">
    <property type="entry name" value="Thiamin_PyroP_enz_TPP-bd_dom"/>
</dbReference>
<keyword evidence="2 3" id="KW-0786">Thiamine pyrophosphate</keyword>
<evidence type="ECO:0000259" key="4">
    <source>
        <dbReference type="Pfam" id="PF00205"/>
    </source>
</evidence>
<dbReference type="FunFam" id="3.40.50.970:FF:000007">
    <property type="entry name" value="Acetolactate synthase"/>
    <property type="match status" value="1"/>
</dbReference>
<dbReference type="GO" id="GO:0005948">
    <property type="term" value="C:acetolactate synthase complex"/>
    <property type="evidence" value="ECO:0007669"/>
    <property type="project" value="TreeGrafter"/>
</dbReference>
<accession>A0A2T3FPP8</accession>
<dbReference type="PANTHER" id="PTHR18968">
    <property type="entry name" value="THIAMINE PYROPHOSPHATE ENZYMES"/>
    <property type="match status" value="1"/>
</dbReference>
<sequence>MKKRVADIIIETLVELGVKDCFSVVGGGSMHLDNALGLNDDMNVVFHHHEQACAMAAEGYAKTSGNIAAVCVTSGPGATNTLTGVMGAWVDSVPMFVMSGQIRYEVSVAKTGLPLRFRGNQEFDIIGSVKNMTKYAKMVTDPLSIKNEINKAVKTAISGRRGPVWLDIPLDIQNAMVNEEDLYPVEEIKEEPTIKEEEFNNLIEMISNAKRPVIIGGNGIANSGNLGLFREFAKKLGIPVVASAIAADVLYDDYDLYYGISGFIGPRTGNFILQNADFILTLGTSLGFKTTGYTQEKFAVNAKIVMVDCDEYEVRKPGVRVDYFIHSELKNFFNYCLPKIKHVNVPNEWIDYCNKLKNRFTPFEATEGLSADDRVCSYMFWKKFEEHEPDDSIAALGNNTGISSKLQIGIKHENSRVIANNNCGSMGYDLPAAIGSAVASKKEVICVTGDGSIMMNLQELQTIKHYNLPVKVVIFSNDGYNAFRQTCKNFFNGFNVGCDAESGVSFPSFEKVADTFGYGYKCCHSNGELDECLDWLFSQEGQVILEVEQRLDDPITPKVMSRINDKGEFVTPSIEDMYPFIDEEEYKSLMIGDING</sequence>
<dbReference type="Pfam" id="PF02775">
    <property type="entry name" value="TPP_enzyme_C"/>
    <property type="match status" value="1"/>
</dbReference>
<dbReference type="InterPro" id="IPR045229">
    <property type="entry name" value="TPP_enz"/>
</dbReference>
<dbReference type="CDD" id="cd00568">
    <property type="entry name" value="TPP_enzymes"/>
    <property type="match status" value="1"/>
</dbReference>
<dbReference type="GO" id="GO:0050660">
    <property type="term" value="F:flavin adenine dinucleotide binding"/>
    <property type="evidence" value="ECO:0007669"/>
    <property type="project" value="TreeGrafter"/>
</dbReference>
<dbReference type="CDD" id="cd07035">
    <property type="entry name" value="TPP_PYR_POX_like"/>
    <property type="match status" value="1"/>
</dbReference>
<dbReference type="GO" id="GO:0003984">
    <property type="term" value="F:acetolactate synthase activity"/>
    <property type="evidence" value="ECO:0007669"/>
    <property type="project" value="TreeGrafter"/>
</dbReference>
<dbReference type="GO" id="GO:0009099">
    <property type="term" value="P:L-valine biosynthetic process"/>
    <property type="evidence" value="ECO:0007669"/>
    <property type="project" value="TreeGrafter"/>
</dbReference>
<evidence type="ECO:0000256" key="2">
    <source>
        <dbReference type="ARBA" id="ARBA00023052"/>
    </source>
</evidence>
<evidence type="ECO:0000259" key="6">
    <source>
        <dbReference type="Pfam" id="PF02776"/>
    </source>
</evidence>
<proteinExistence type="inferred from homology"/>
<name>A0A2T3FPP8_9FIRM</name>
<dbReference type="SUPFAM" id="SSF52518">
    <property type="entry name" value="Thiamin diphosphate-binding fold (THDP-binding)"/>
    <property type="match status" value="2"/>
</dbReference>
<dbReference type="SUPFAM" id="SSF52467">
    <property type="entry name" value="DHS-like NAD/FAD-binding domain"/>
    <property type="match status" value="1"/>
</dbReference>